<dbReference type="EMBL" id="AZAC01000011">
    <property type="protein sequence ID" value="KIX14424.1"/>
    <property type="molecule type" value="Genomic_DNA"/>
</dbReference>
<dbReference type="Gene3D" id="1.20.58.460">
    <property type="entry name" value="Hyaluronidase post-catalytic domain-like"/>
    <property type="match status" value="1"/>
</dbReference>
<dbReference type="InParanoid" id="A0A0D2J8C4"/>
<evidence type="ECO:0000313" key="2">
    <source>
        <dbReference type="EMBL" id="KIX14424.1"/>
    </source>
</evidence>
<dbReference type="InterPro" id="IPR009826">
    <property type="entry name" value="DNA_circ_N"/>
</dbReference>
<gene>
    <name evidence="2" type="ORF">X474_09800</name>
</gene>
<dbReference type="STRING" id="1429043.X474_09800"/>
<protein>
    <recommendedName>
        <fullName evidence="1">DNA circulation N-terminal domain-containing protein</fullName>
    </recommendedName>
</protein>
<sequence length="415" mass="46115">MPKKETKKAGMASFRGVPFHLLDSDMEVGRRTVTHNYPLSNQPYNEDMGKKTRALNLKASILNSIPGANDYQVNANKLLQACEKSGSGVLVCPGLVVCKVVCTKCQVQYSSSGKGEAQFQLSFEEEGENSFPSAKSDLEKVMKEKSESALEDFQKAITDFLEEFLKDFNEAKDKVLATISQIAAKIRELLDKLDPTPLLQEALDFLKQLEELIKAPQKLLKDIEKTVKDFIKSVDKAIHEVLGSLQKELALEISLKLSSLQLDSIIKAIEDFDLSEVKEAVQAIVDYVRRISLVVAASLSVEISFSSRLEARLSLERVLDNLDILAHQASSKKDTSSFELLVELKTMLIASFEQKELNAKKVSKFDVPPSALPAMVLAYQLYGDITREQEILKMNPQVFHPGFLPAGTTLEVKDA</sequence>
<dbReference type="AlphaFoldDB" id="A0A0D2J8C4"/>
<proteinExistence type="predicted"/>
<accession>A0A0D2J8C4</accession>
<evidence type="ECO:0000259" key="1">
    <source>
        <dbReference type="Pfam" id="PF07157"/>
    </source>
</evidence>
<dbReference type="OrthoDB" id="378644at2"/>
<dbReference type="RefSeq" id="WP_044348177.1">
    <property type="nucleotide sequence ID" value="NZ_AZAC01000011.1"/>
</dbReference>
<dbReference type="Pfam" id="PF07157">
    <property type="entry name" value="DNA_circ_N"/>
    <property type="match status" value="1"/>
</dbReference>
<evidence type="ECO:0000313" key="3">
    <source>
        <dbReference type="Proteomes" id="UP000032233"/>
    </source>
</evidence>
<keyword evidence="3" id="KW-1185">Reference proteome</keyword>
<name>A0A0D2J8C4_9BACT</name>
<comment type="caution">
    <text evidence="2">The sequence shown here is derived from an EMBL/GenBank/DDBJ whole genome shotgun (WGS) entry which is preliminary data.</text>
</comment>
<dbReference type="Proteomes" id="UP000032233">
    <property type="component" value="Unassembled WGS sequence"/>
</dbReference>
<reference evidence="2 3" key="1">
    <citation type="submission" date="2013-11" db="EMBL/GenBank/DDBJ databases">
        <title>Metagenomic analysis of a methanogenic consortium involved in long chain n-alkane degradation.</title>
        <authorList>
            <person name="Davidova I.A."/>
            <person name="Callaghan A.V."/>
            <person name="Wawrik B."/>
            <person name="Pruitt S."/>
            <person name="Marks C."/>
            <person name="Duncan K.E."/>
            <person name="Suflita J.M."/>
        </authorList>
    </citation>
    <scope>NUCLEOTIDE SEQUENCE [LARGE SCALE GENOMIC DNA]</scope>
    <source>
        <strain evidence="2 3">SPR</strain>
    </source>
</reference>
<organism evidence="2 3">
    <name type="scientific">Dethiosulfatarculus sandiegensis</name>
    <dbReference type="NCBI Taxonomy" id="1429043"/>
    <lineage>
        <taxon>Bacteria</taxon>
        <taxon>Pseudomonadati</taxon>
        <taxon>Thermodesulfobacteriota</taxon>
        <taxon>Desulfarculia</taxon>
        <taxon>Desulfarculales</taxon>
        <taxon>Desulfarculaceae</taxon>
        <taxon>Dethiosulfatarculus</taxon>
    </lineage>
</organism>
<feature type="domain" description="DNA circulation N-terminal" evidence="1">
    <location>
        <begin position="11"/>
        <end position="94"/>
    </location>
</feature>